<proteinExistence type="predicted"/>
<reference evidence="2 4" key="1">
    <citation type="submission" date="2017-11" db="EMBL/GenBank/DDBJ databases">
        <title>Comparitive Functional Genomics of Dry Heat Resistant strains isolated from the Viking Spacecraft.</title>
        <authorList>
            <person name="Seuylemezian A."/>
            <person name="Cooper K."/>
            <person name="Vaishampayan P."/>
        </authorList>
    </citation>
    <scope>NUCLEOTIDE SEQUENCE [LARGE SCALE GENOMIC DNA]</scope>
    <source>
        <strain evidence="2 4">M4.6</strain>
    </source>
</reference>
<evidence type="ECO:0000313" key="2">
    <source>
        <dbReference type="EMBL" id="PLR79762.1"/>
    </source>
</evidence>
<organism evidence="2 4">
    <name type="scientific">Bacillus canaveralius</name>
    <dbReference type="NCBI Taxonomy" id="1403243"/>
    <lineage>
        <taxon>Bacteria</taxon>
        <taxon>Bacillati</taxon>
        <taxon>Bacillota</taxon>
        <taxon>Bacilli</taxon>
        <taxon>Bacillales</taxon>
        <taxon>Bacillaceae</taxon>
        <taxon>Bacillus</taxon>
    </lineage>
</organism>
<keyword evidence="1" id="KW-0472">Membrane</keyword>
<dbReference type="Proteomes" id="UP000234951">
    <property type="component" value="Unassembled WGS sequence"/>
</dbReference>
<dbReference type="EMBL" id="PGVA01000075">
    <property type="protein sequence ID" value="PLR79762.1"/>
    <property type="molecule type" value="Genomic_DNA"/>
</dbReference>
<gene>
    <name evidence="2" type="ORF">CU635_21350</name>
    <name evidence="3" type="ORF">CVD25_23105</name>
</gene>
<dbReference type="EMBL" id="PGVD01000114">
    <property type="protein sequence ID" value="PLR88010.1"/>
    <property type="molecule type" value="Genomic_DNA"/>
</dbReference>
<dbReference type="RefSeq" id="WP_101579392.1">
    <property type="nucleotide sequence ID" value="NZ_PGVA01000075.1"/>
</dbReference>
<name>A0A2N5GG95_9BACI</name>
<feature type="transmembrane region" description="Helical" evidence="1">
    <location>
        <begin position="35"/>
        <end position="60"/>
    </location>
</feature>
<keyword evidence="1" id="KW-1133">Transmembrane helix</keyword>
<evidence type="ECO:0000313" key="5">
    <source>
        <dbReference type="Proteomes" id="UP000235114"/>
    </source>
</evidence>
<evidence type="ECO:0008006" key="6">
    <source>
        <dbReference type="Google" id="ProtNLM"/>
    </source>
</evidence>
<dbReference type="AlphaFoldDB" id="A0A2N5GG95"/>
<evidence type="ECO:0000313" key="3">
    <source>
        <dbReference type="EMBL" id="PLR88010.1"/>
    </source>
</evidence>
<evidence type="ECO:0000313" key="4">
    <source>
        <dbReference type="Proteomes" id="UP000234951"/>
    </source>
</evidence>
<comment type="caution">
    <text evidence="2">The sequence shown here is derived from an EMBL/GenBank/DDBJ whole genome shotgun (WGS) entry which is preliminary data.</text>
</comment>
<dbReference type="OrthoDB" id="2168600at2"/>
<keyword evidence="5" id="KW-1185">Reference proteome</keyword>
<dbReference type="Proteomes" id="UP000235114">
    <property type="component" value="Unassembled WGS sequence"/>
</dbReference>
<evidence type="ECO:0000256" key="1">
    <source>
        <dbReference type="SAM" id="Phobius"/>
    </source>
</evidence>
<accession>A0A2N5GG95</accession>
<keyword evidence="1" id="KW-0812">Transmembrane</keyword>
<reference evidence="3 5" key="2">
    <citation type="submission" date="2017-12" db="EMBL/GenBank/DDBJ databases">
        <title>Comparative Functional Genomics of Dry Heat Resistant strains isolated from the Viking Spacecraft.</title>
        <authorList>
            <person name="Seuylemezian A."/>
            <person name="Cooper K."/>
            <person name="Vaishampayan P."/>
        </authorList>
    </citation>
    <scope>NUCLEOTIDE SEQUENCE [LARGE SCALE GENOMIC DNA]</scope>
    <source>
        <strain evidence="3 5">ATCC 29669</strain>
    </source>
</reference>
<protein>
    <recommendedName>
        <fullName evidence="6">SHOCT domain-containing protein</fullName>
    </recommendedName>
</protein>
<sequence length="109" mass="12155">MMNGHMGSFGSTYGGYGNGIGNGGFEGYPFGLNNFGWMSGMNLSGLLLIALIAFSLYLFFINKNQYTRLSPMKTERLPSIEAEEVIKLRYARGEISFDEFQSILKMIKS</sequence>